<dbReference type="PANTHER" id="PTHR47396">
    <property type="entry name" value="TYPE I RESTRICTION ENZYME ECOKI R PROTEIN"/>
    <property type="match status" value="1"/>
</dbReference>
<dbReference type="InterPro" id="IPR027417">
    <property type="entry name" value="P-loop_NTPase"/>
</dbReference>
<organism evidence="3 4">
    <name type="scientific">Streptacidiphilus cavernicola</name>
    <dbReference type="NCBI Taxonomy" id="3342716"/>
    <lineage>
        <taxon>Bacteria</taxon>
        <taxon>Bacillati</taxon>
        <taxon>Actinomycetota</taxon>
        <taxon>Actinomycetes</taxon>
        <taxon>Kitasatosporales</taxon>
        <taxon>Streptomycetaceae</taxon>
        <taxon>Streptacidiphilus</taxon>
    </lineage>
</organism>
<sequence>MKRHKKLRPNQEEACDASVRLLTIPASGIVPLGGLRCQIRAATGSGKSLTAVHVAMRLYSELNLVVVPSLPLLEQTAEVWQREGFGGRMFGLCSLRGREQPAGVPCTSNPAELLEWVRRAKGRVTVFATYSSLGLGLLEEAHRLGLPAWTLAVVDEAHRVSGVVDRPWAAILDNSRIPADRRLFMTATPRLWGLKEEDRKKAASAGLEAPELVASMDDEEVFGPIAADYPLGQAIADGVIAPYRIVCVDVADPVLQGLQQRSVDERSVAYRGARLAALQTAVLTAAAEWDLARVLSFHHRVPEARATSTGLHDVATVLHAQDPSLHPDPKLIGTAWLEAEHTSSERRQVMGTFTTLIGEDGWRLLRYILTSVKVLSEGMDTFECDAVYFADVRGSMVDLVQAIGRALRIRPGSGKVASIVVPILLAPGETGGELLSSRAYDGLSKILLALRSHDAAAIERLTLPQSDTRPERTPTPGTEASAQGEQQLLHFSTERDPAVIAAFVKTRVLEPEQEAFRRGLEYLLTYKAEFGDVKVPYAYQAADGYRLGVWVADQRRYKAAGVLDQERTALLDELGFVWSVFDTAFTDNLVAVTAYAAEHGHACPPNDAVFHGRPVGVIMKNARTAQRRTENLQQRQEAGETDLDWTGALTAERKAALDAIDPAWCPTGWTLEWQRSFTLARRFVQGGGQLAGARPGTVAVQGVDLAAWGRDQQLGWDQLRPAQQWMCQHVLGLAPMAPEQRPKGPVSHAETERRNLLAAAQFRAREGHLNVPRGKKETLVLDDGTQVEVSLGLFITNSRTRRASIPVKRAQALTELGMRWA</sequence>
<dbReference type="Pfam" id="PF00271">
    <property type="entry name" value="Helicase_C"/>
    <property type="match status" value="1"/>
</dbReference>
<dbReference type="PROSITE" id="PS51192">
    <property type="entry name" value="HELICASE_ATP_BIND_1"/>
    <property type="match status" value="1"/>
</dbReference>
<dbReference type="Pfam" id="PF04851">
    <property type="entry name" value="ResIII"/>
    <property type="match status" value="1"/>
</dbReference>
<dbReference type="RefSeq" id="WP_084715518.1">
    <property type="nucleotide sequence ID" value="NZ_JBHEZZ010000023.1"/>
</dbReference>
<evidence type="ECO:0000256" key="1">
    <source>
        <dbReference type="SAM" id="MobiDB-lite"/>
    </source>
</evidence>
<dbReference type="PANTHER" id="PTHR47396:SF1">
    <property type="entry name" value="ATP-DEPENDENT HELICASE IRC3-RELATED"/>
    <property type="match status" value="1"/>
</dbReference>
<feature type="region of interest" description="Disordered" evidence="1">
    <location>
        <begin position="463"/>
        <end position="482"/>
    </location>
</feature>
<dbReference type="InterPro" id="IPR014001">
    <property type="entry name" value="Helicase_ATP-bd"/>
</dbReference>
<proteinExistence type="predicted"/>
<evidence type="ECO:0000259" key="2">
    <source>
        <dbReference type="PROSITE" id="PS51192"/>
    </source>
</evidence>
<dbReference type="InterPro" id="IPR006935">
    <property type="entry name" value="Helicase/UvrB_N"/>
</dbReference>
<name>A0ABV6UW69_9ACTN</name>
<reference evidence="3 4" key="1">
    <citation type="submission" date="2024-09" db="EMBL/GenBank/DDBJ databases">
        <authorList>
            <person name="Lee S.D."/>
        </authorList>
    </citation>
    <scope>NUCLEOTIDE SEQUENCE [LARGE SCALE GENOMIC DNA]</scope>
    <source>
        <strain evidence="3 4">N1-5</strain>
    </source>
</reference>
<evidence type="ECO:0000313" key="4">
    <source>
        <dbReference type="Proteomes" id="UP001592528"/>
    </source>
</evidence>
<accession>A0ABV6UW69</accession>
<dbReference type="Pfam" id="PF03457">
    <property type="entry name" value="HA"/>
    <property type="match status" value="3"/>
</dbReference>
<gene>
    <name evidence="3" type="ORF">ACEZDJ_30700</name>
</gene>
<comment type="caution">
    <text evidence="3">The sequence shown here is derived from an EMBL/GenBank/DDBJ whole genome shotgun (WGS) entry which is preliminary data.</text>
</comment>
<keyword evidence="4" id="KW-1185">Reference proteome</keyword>
<dbReference type="SUPFAM" id="SSF52540">
    <property type="entry name" value="P-loop containing nucleoside triphosphate hydrolases"/>
    <property type="match status" value="1"/>
</dbReference>
<feature type="domain" description="Helicase ATP-binding" evidence="2">
    <location>
        <begin position="28"/>
        <end position="196"/>
    </location>
</feature>
<dbReference type="CDD" id="cd18785">
    <property type="entry name" value="SF2_C"/>
    <property type="match status" value="1"/>
</dbReference>
<dbReference type="InterPro" id="IPR050742">
    <property type="entry name" value="Helicase_Restrict-Modif_Enz"/>
</dbReference>
<dbReference type="Proteomes" id="UP001592528">
    <property type="component" value="Unassembled WGS sequence"/>
</dbReference>
<protein>
    <submittedName>
        <fullName evidence="3">Helicase associated domain protein</fullName>
    </submittedName>
</protein>
<dbReference type="EMBL" id="JBHEZZ010000023">
    <property type="protein sequence ID" value="MFC1405668.1"/>
    <property type="molecule type" value="Genomic_DNA"/>
</dbReference>
<dbReference type="InterPro" id="IPR005114">
    <property type="entry name" value="Helicase_assoc"/>
</dbReference>
<evidence type="ECO:0000313" key="3">
    <source>
        <dbReference type="EMBL" id="MFC1405668.1"/>
    </source>
</evidence>
<dbReference type="SMART" id="SM00487">
    <property type="entry name" value="DEXDc"/>
    <property type="match status" value="1"/>
</dbReference>
<dbReference type="Gene3D" id="6.10.140.530">
    <property type="match status" value="1"/>
</dbReference>
<dbReference type="Gene3D" id="3.40.50.300">
    <property type="entry name" value="P-loop containing nucleotide triphosphate hydrolases"/>
    <property type="match status" value="2"/>
</dbReference>
<dbReference type="InterPro" id="IPR001650">
    <property type="entry name" value="Helicase_C-like"/>
</dbReference>